<dbReference type="CDD" id="cd13156">
    <property type="entry name" value="KOW_RPL6"/>
    <property type="match status" value="1"/>
</dbReference>
<reference evidence="4 5" key="1">
    <citation type="journal article" date="2010" name="Science">
        <title>Genomic analysis of organismal complexity in the multicellular green alga Volvox carteri.</title>
        <authorList>
            <person name="Prochnik S.E."/>
            <person name="Umen J."/>
            <person name="Nedelcu A.M."/>
            <person name="Hallmann A."/>
            <person name="Miller S.M."/>
            <person name="Nishii I."/>
            <person name="Ferris P."/>
            <person name="Kuo A."/>
            <person name="Mitros T."/>
            <person name="Fritz-Laylin L.K."/>
            <person name="Hellsten U."/>
            <person name="Chapman J."/>
            <person name="Simakov O."/>
            <person name="Rensing S.A."/>
            <person name="Terry A."/>
            <person name="Pangilinan J."/>
            <person name="Kapitonov V."/>
            <person name="Jurka J."/>
            <person name="Salamov A."/>
            <person name="Shapiro H."/>
            <person name="Schmutz J."/>
            <person name="Grimwood J."/>
            <person name="Lindquist E."/>
            <person name="Lucas S."/>
            <person name="Grigoriev I.V."/>
            <person name="Schmitt R."/>
            <person name="Kirk D."/>
            <person name="Rokhsar D.S."/>
        </authorList>
    </citation>
    <scope>NUCLEOTIDE SEQUENCE [LARGE SCALE GENOMIC DNA]</scope>
    <source>
        <strain evidence="5">f. Nagariensis / Eve</strain>
    </source>
</reference>
<dbReference type="RefSeq" id="XP_002955353.1">
    <property type="nucleotide sequence ID" value="XM_002955307.1"/>
</dbReference>
<dbReference type="Proteomes" id="UP000001058">
    <property type="component" value="Unassembled WGS sequence"/>
</dbReference>
<gene>
    <name evidence="4" type="primary">rpl6</name>
    <name evidence="4" type="ORF">VOLCADRAFT_83175</name>
</gene>
<proteinExistence type="inferred from homology"/>
<comment type="similarity">
    <text evidence="1">Belongs to the eukaryotic ribosomal protein eL6 family.</text>
</comment>
<evidence type="ECO:0000313" key="5">
    <source>
        <dbReference type="Proteomes" id="UP000001058"/>
    </source>
</evidence>
<dbReference type="InParanoid" id="D8U9J6"/>
<dbReference type="FunFam" id="2.30.30.30:FF:000014">
    <property type="entry name" value="60S ribosomal protein L6"/>
    <property type="match status" value="1"/>
</dbReference>
<organism evidence="5">
    <name type="scientific">Volvox carteri f. nagariensis</name>
    <dbReference type="NCBI Taxonomy" id="3068"/>
    <lineage>
        <taxon>Eukaryota</taxon>
        <taxon>Viridiplantae</taxon>
        <taxon>Chlorophyta</taxon>
        <taxon>core chlorophytes</taxon>
        <taxon>Chlorophyceae</taxon>
        <taxon>CS clade</taxon>
        <taxon>Chlamydomonadales</taxon>
        <taxon>Volvocaceae</taxon>
        <taxon>Volvox</taxon>
    </lineage>
</organism>
<dbReference type="FunCoup" id="D8U9J6">
    <property type="interactions" value="1880"/>
</dbReference>
<evidence type="ECO:0000313" key="4">
    <source>
        <dbReference type="EMBL" id="EFJ43653.1"/>
    </source>
</evidence>
<evidence type="ECO:0000256" key="1">
    <source>
        <dbReference type="ARBA" id="ARBA00010592"/>
    </source>
</evidence>
<keyword evidence="3" id="KW-0687">Ribonucleoprotein</keyword>
<dbReference type="GO" id="GO:0002181">
    <property type="term" value="P:cytoplasmic translation"/>
    <property type="evidence" value="ECO:0007669"/>
    <property type="project" value="TreeGrafter"/>
</dbReference>
<dbReference type="InterPro" id="IPR014722">
    <property type="entry name" value="Rib_uL2_dom2"/>
</dbReference>
<dbReference type="InterPro" id="IPR008991">
    <property type="entry name" value="Translation_prot_SH3-like_sf"/>
</dbReference>
<dbReference type="OrthoDB" id="2436667at2759"/>
<protein>
    <submittedName>
        <fullName evidence="4">Component of cytosolic 80S ribosome and 60S large subunit</fullName>
    </submittedName>
</protein>
<dbReference type="KEGG" id="vcn:VOLCADRAFT_83175"/>
<keyword evidence="5" id="KW-1185">Reference proteome</keyword>
<dbReference type="GO" id="GO:0000027">
    <property type="term" value="P:ribosomal large subunit assembly"/>
    <property type="evidence" value="ECO:0007669"/>
    <property type="project" value="TreeGrafter"/>
</dbReference>
<sequence length="268" mass="29397">MTIGCMLGGTLLPFSRTACADFAAVRTLPAHDTLSFSRWLLQATTMAKPAKFIARGITAEGRSKTYKRKGLWAIKKKNGGKFPTHAKKAAPAQPEGKAPRFYPADDVPKPLAHKAVNKPTQLRASITPGTVLILLAGRFKGKRVIFLSQLPSGLLLVTGPFKLNGVPARRVNAAYVIATSTKVELPKLDLSQFDDKYFQAQEEKRSKKGETEFFTAADAKKKELSQQYIANQKTLDAAILPALPAELKGYLSARFTLKDGDRPHLMKF</sequence>
<dbReference type="Gene3D" id="2.30.30.30">
    <property type="match status" value="1"/>
</dbReference>
<dbReference type="InterPro" id="IPR000915">
    <property type="entry name" value="60S_ribosomal_eL6"/>
</dbReference>
<dbReference type="STRING" id="3068.D8U9J6"/>
<dbReference type="AlphaFoldDB" id="D8U9J6"/>
<dbReference type="PANTHER" id="PTHR10715">
    <property type="entry name" value="60S RIBOSOMAL PROTEIN L6"/>
    <property type="match status" value="1"/>
</dbReference>
<accession>D8U9J6</accession>
<dbReference type="GO" id="GO:0003723">
    <property type="term" value="F:RNA binding"/>
    <property type="evidence" value="ECO:0007669"/>
    <property type="project" value="TreeGrafter"/>
</dbReference>
<dbReference type="Pfam" id="PF01159">
    <property type="entry name" value="Ribosomal_L6e"/>
    <property type="match status" value="1"/>
</dbReference>
<dbReference type="GO" id="GO:0022625">
    <property type="term" value="C:cytosolic large ribosomal subunit"/>
    <property type="evidence" value="ECO:0007669"/>
    <property type="project" value="TreeGrafter"/>
</dbReference>
<dbReference type="GO" id="GO:0003735">
    <property type="term" value="F:structural constituent of ribosome"/>
    <property type="evidence" value="ECO:0007669"/>
    <property type="project" value="InterPro"/>
</dbReference>
<evidence type="ECO:0000256" key="3">
    <source>
        <dbReference type="ARBA" id="ARBA00023274"/>
    </source>
</evidence>
<name>D8U9J6_VOLCA</name>
<dbReference type="eggNOG" id="KOG1694">
    <property type="taxonomic scope" value="Eukaryota"/>
</dbReference>
<dbReference type="InterPro" id="IPR041997">
    <property type="entry name" value="Ribosomal_eL6_KOW"/>
</dbReference>
<dbReference type="PANTHER" id="PTHR10715:SF0">
    <property type="entry name" value="LARGE RIBOSOMAL SUBUNIT PROTEIN EL6"/>
    <property type="match status" value="1"/>
</dbReference>
<keyword evidence="2" id="KW-0689">Ribosomal protein</keyword>
<dbReference type="EMBL" id="GL378371">
    <property type="protein sequence ID" value="EFJ43653.1"/>
    <property type="molecule type" value="Genomic_DNA"/>
</dbReference>
<evidence type="ECO:0000256" key="2">
    <source>
        <dbReference type="ARBA" id="ARBA00022980"/>
    </source>
</evidence>
<dbReference type="SUPFAM" id="SSF50104">
    <property type="entry name" value="Translation proteins SH3-like domain"/>
    <property type="match status" value="1"/>
</dbReference>
<dbReference type="GeneID" id="9616264"/>